<dbReference type="SUPFAM" id="SSF143555">
    <property type="entry name" value="FwdE-like"/>
    <property type="match status" value="1"/>
</dbReference>
<dbReference type="EMBL" id="DVJK01000090">
    <property type="protein sequence ID" value="HIS66561.1"/>
    <property type="molecule type" value="Genomic_DNA"/>
</dbReference>
<evidence type="ECO:0000313" key="2">
    <source>
        <dbReference type="EMBL" id="HIS66561.1"/>
    </source>
</evidence>
<dbReference type="AlphaFoldDB" id="A0A9D1JUS7"/>
<feature type="domain" description="Formylmethanofuran dehydrogenase subunit E" evidence="1">
    <location>
        <begin position="12"/>
        <end position="101"/>
    </location>
</feature>
<reference evidence="2" key="1">
    <citation type="submission" date="2020-10" db="EMBL/GenBank/DDBJ databases">
        <authorList>
            <person name="Gilroy R."/>
        </authorList>
    </citation>
    <scope>NUCLEOTIDE SEQUENCE</scope>
    <source>
        <strain evidence="2">ChiHjej10B9-9673</strain>
    </source>
</reference>
<evidence type="ECO:0000313" key="3">
    <source>
        <dbReference type="Proteomes" id="UP000824001"/>
    </source>
</evidence>
<evidence type="ECO:0000259" key="1">
    <source>
        <dbReference type="Pfam" id="PF02663"/>
    </source>
</evidence>
<sequence>MKNATWADCAAFHGHECGGLTIGYKAALYAIELLGLSFSDDEEVCCISENDACGVDAIQVMLGCSAGKGNLMFHLSGKQAFNIYERKSGRSVRLVLRERPEGMSREESFRYMQSKSPAELFDVKETRIPLPEGARLFRSVKCAGCGEVCAESFTHSVDGKPLCRDCYKPYTRFDV</sequence>
<dbReference type="Proteomes" id="UP000824001">
    <property type="component" value="Unassembled WGS sequence"/>
</dbReference>
<dbReference type="Gene3D" id="3.30.1330.130">
    <property type="match status" value="1"/>
</dbReference>
<reference evidence="2" key="2">
    <citation type="journal article" date="2021" name="PeerJ">
        <title>Extensive microbial diversity within the chicken gut microbiome revealed by metagenomics and culture.</title>
        <authorList>
            <person name="Gilroy R."/>
            <person name="Ravi A."/>
            <person name="Getino M."/>
            <person name="Pursley I."/>
            <person name="Horton D.L."/>
            <person name="Alikhan N.F."/>
            <person name="Baker D."/>
            <person name="Gharbi K."/>
            <person name="Hall N."/>
            <person name="Watson M."/>
            <person name="Adriaenssens E.M."/>
            <person name="Foster-Nyarko E."/>
            <person name="Jarju S."/>
            <person name="Secka A."/>
            <person name="Antonio M."/>
            <person name="Oren A."/>
            <person name="Chaudhuri R.R."/>
            <person name="La Ragione R."/>
            <person name="Hildebrand F."/>
            <person name="Pallen M.J."/>
        </authorList>
    </citation>
    <scope>NUCLEOTIDE SEQUENCE</scope>
    <source>
        <strain evidence="2">ChiHjej10B9-9673</strain>
    </source>
</reference>
<dbReference type="InterPro" id="IPR026328">
    <property type="entry name" value="FmdE"/>
</dbReference>
<dbReference type="InterPro" id="IPR003814">
    <property type="entry name" value="FmdEsu_dom"/>
</dbReference>
<dbReference type="Pfam" id="PF02663">
    <property type="entry name" value="FmdE"/>
    <property type="match status" value="1"/>
</dbReference>
<gene>
    <name evidence="2" type="ORF">IAC18_03245</name>
</gene>
<protein>
    <submittedName>
        <fullName evidence="2">Formylmethanofuran dehydrogenase</fullName>
    </submittedName>
</protein>
<organism evidence="2 3">
    <name type="scientific">Candidatus Scatomorpha merdipullorum</name>
    <dbReference type="NCBI Taxonomy" id="2840927"/>
    <lineage>
        <taxon>Bacteria</taxon>
        <taxon>Bacillati</taxon>
        <taxon>Bacillota</taxon>
        <taxon>Clostridia</taxon>
        <taxon>Eubacteriales</taxon>
        <taxon>Candidatus Scatomorpha</taxon>
    </lineage>
</organism>
<dbReference type="InterPro" id="IPR053194">
    <property type="entry name" value="tRNA_methyltr_O"/>
</dbReference>
<comment type="caution">
    <text evidence="2">The sequence shown here is derived from an EMBL/GenBank/DDBJ whole genome shotgun (WGS) entry which is preliminary data.</text>
</comment>
<dbReference type="PANTHER" id="PTHR39418:SF1">
    <property type="entry name" value="DEHYDROGENASE"/>
    <property type="match status" value="1"/>
</dbReference>
<dbReference type="PANTHER" id="PTHR39418">
    <property type="entry name" value="DEHYDROGENASE-RELATED"/>
    <property type="match status" value="1"/>
</dbReference>
<proteinExistence type="predicted"/>
<accession>A0A9D1JUS7</accession>
<dbReference type="PIRSF" id="PIRSF006578">
    <property type="entry name" value="FwdE"/>
    <property type="match status" value="1"/>
</dbReference>
<name>A0A9D1JUS7_9FIRM</name>